<evidence type="ECO:0008006" key="3">
    <source>
        <dbReference type="Google" id="ProtNLM"/>
    </source>
</evidence>
<accession>A0A809SBC6</accession>
<dbReference type="RefSeq" id="WP_162085873.1">
    <property type="nucleotide sequence ID" value="NZ_AP021881.1"/>
</dbReference>
<dbReference type="Proteomes" id="UP000463939">
    <property type="component" value="Chromosome"/>
</dbReference>
<dbReference type="AlphaFoldDB" id="A0A809SBC6"/>
<dbReference type="KEGG" id="sniv:SFSGTM_29100"/>
<gene>
    <name evidence="1" type="ORF">SFSGTM_29100</name>
</gene>
<evidence type="ECO:0000313" key="2">
    <source>
        <dbReference type="Proteomes" id="UP000463939"/>
    </source>
</evidence>
<name>A0A809SBC6_9PROT</name>
<sequence>MANFAENLEKLENVDAFGSMKLFDEMGNVCGVIENKPGSAGSFRVYYHAALKWGGIGQKGAQEALALFAEHTDDARQNPGKHPNIDLLFDIIKNNTVYSVRCYPV</sequence>
<proteinExistence type="predicted"/>
<keyword evidence="2" id="KW-1185">Reference proteome</keyword>
<evidence type="ECO:0000313" key="1">
    <source>
        <dbReference type="EMBL" id="BBP02202.1"/>
    </source>
</evidence>
<organism evidence="1 2">
    <name type="scientific">Sulfuriferula nivalis</name>
    <dbReference type="NCBI Taxonomy" id="2675298"/>
    <lineage>
        <taxon>Bacteria</taxon>
        <taxon>Pseudomonadati</taxon>
        <taxon>Pseudomonadota</taxon>
        <taxon>Betaproteobacteria</taxon>
        <taxon>Nitrosomonadales</taxon>
        <taxon>Sulfuricellaceae</taxon>
        <taxon>Sulfuriferula</taxon>
    </lineage>
</organism>
<dbReference type="EMBL" id="AP021881">
    <property type="protein sequence ID" value="BBP02202.1"/>
    <property type="molecule type" value="Genomic_DNA"/>
</dbReference>
<dbReference type="InterPro" id="IPR016755">
    <property type="entry name" value="UCP019302"/>
</dbReference>
<reference evidence="2" key="1">
    <citation type="submission" date="2019-11" db="EMBL/GenBank/DDBJ databases">
        <title>Isolation and characterization of a novel species in the genus Sulfuriferula.</title>
        <authorList>
            <person name="Mochizuki J."/>
            <person name="Kojima H."/>
            <person name="Fukui M."/>
        </authorList>
    </citation>
    <scope>NUCLEOTIDE SEQUENCE [LARGE SCALE GENOMIC DNA]</scope>
    <source>
        <strain evidence="2">SGTM</strain>
    </source>
</reference>
<dbReference type="Pfam" id="PF10084">
    <property type="entry name" value="DUF2322"/>
    <property type="match status" value="1"/>
</dbReference>
<protein>
    <recommendedName>
        <fullName evidence="3">DUF2322 family protein</fullName>
    </recommendedName>
</protein>